<evidence type="ECO:0000256" key="1">
    <source>
        <dbReference type="SAM" id="Phobius"/>
    </source>
</evidence>
<accession>A0A1A8WSR4</accession>
<dbReference type="AlphaFoldDB" id="A0A1A8WSR4"/>
<organism evidence="2 3">
    <name type="scientific">Plasmodium ovale curtisi</name>
    <dbReference type="NCBI Taxonomy" id="864141"/>
    <lineage>
        <taxon>Eukaryota</taxon>
        <taxon>Sar</taxon>
        <taxon>Alveolata</taxon>
        <taxon>Apicomplexa</taxon>
        <taxon>Aconoidasida</taxon>
        <taxon>Haemosporida</taxon>
        <taxon>Plasmodiidae</taxon>
        <taxon>Plasmodium</taxon>
        <taxon>Plasmodium (Plasmodium)</taxon>
    </lineage>
</organism>
<dbReference type="Pfam" id="PF05795">
    <property type="entry name" value="Plasmodium_Vir"/>
    <property type="match status" value="1"/>
</dbReference>
<dbReference type="InterPro" id="IPR008780">
    <property type="entry name" value="Plasmodium_Vir"/>
</dbReference>
<dbReference type="EMBL" id="FLQU01002223">
    <property type="protein sequence ID" value="SBS95988.1"/>
    <property type="molecule type" value="Genomic_DNA"/>
</dbReference>
<evidence type="ECO:0000313" key="2">
    <source>
        <dbReference type="EMBL" id="SBS95988.1"/>
    </source>
</evidence>
<name>A0A1A8WSR4_PLAOA</name>
<keyword evidence="1" id="KW-0812">Transmembrane</keyword>
<dbReference type="VEuPathDB" id="PlasmoDB:PocGH01_00113800"/>
<reference evidence="3" key="1">
    <citation type="submission" date="2016-05" db="EMBL/GenBank/DDBJ databases">
        <authorList>
            <person name="Naeem Raeece"/>
        </authorList>
    </citation>
    <scope>NUCLEOTIDE SEQUENCE [LARGE SCALE GENOMIC DNA]</scope>
</reference>
<sequence>MSRTCSGPSNLNGLERCSYSSCSNGCYCEELNEISNFSSNIDDVTSYLGRIQGFDDPFLRHISLYVVQNYLKIHGKYSYGNSSVYRSEACQQYNRWLGKWRHLFTYGGKCKRNENLWDTHIKPLCNLLEKSSSNNFNFRCIINPHNFHNNLLDKIALPDKCNVTVVEDTQLTSYISPSSCPNSDTHYEKPKLECDCSTCDTEVTEKYVDTESSCSKTYDIAISVSFTLTGTIIILFLLYKFTPLVSWLHNQRLKNKKGRQHYFDEPADDLLEIYPDIKNSYIEKRRNDIFYHSMRS</sequence>
<gene>
    <name evidence="2" type="ORF">POVCU2_0100420</name>
</gene>
<proteinExistence type="predicted"/>
<keyword evidence="1" id="KW-1133">Transmembrane helix</keyword>
<keyword evidence="1" id="KW-0472">Membrane</keyword>
<protein>
    <submittedName>
        <fullName evidence="2">PIR Superfamily Protein</fullName>
    </submittedName>
</protein>
<evidence type="ECO:0000313" key="3">
    <source>
        <dbReference type="Proteomes" id="UP000078560"/>
    </source>
</evidence>
<dbReference type="Proteomes" id="UP000078560">
    <property type="component" value="Unassembled WGS sequence"/>
</dbReference>
<feature type="transmembrane region" description="Helical" evidence="1">
    <location>
        <begin position="220"/>
        <end position="239"/>
    </location>
</feature>